<dbReference type="Gene3D" id="3.40.50.720">
    <property type="entry name" value="NAD(P)-binding Rossmann-like Domain"/>
    <property type="match status" value="2"/>
</dbReference>
<evidence type="ECO:0000313" key="2">
    <source>
        <dbReference type="EMBL" id="SVB35475.1"/>
    </source>
</evidence>
<gene>
    <name evidence="2" type="ORF">METZ01_LOCUS188329</name>
</gene>
<name>A0A382DB45_9ZZZZ</name>
<feature type="non-terminal residue" evidence="2">
    <location>
        <position position="210"/>
    </location>
</feature>
<dbReference type="InterPro" id="IPR036291">
    <property type="entry name" value="NAD(P)-bd_dom_sf"/>
</dbReference>
<dbReference type="SUPFAM" id="SSF51735">
    <property type="entry name" value="NAD(P)-binding Rossmann-fold domains"/>
    <property type="match status" value="1"/>
</dbReference>
<feature type="domain" description="D-isomer specific 2-hydroxyacid dehydrogenase NAD-binding" evidence="1">
    <location>
        <begin position="110"/>
        <end position="210"/>
    </location>
</feature>
<dbReference type="EMBL" id="UINC01038444">
    <property type="protein sequence ID" value="SVB35475.1"/>
    <property type="molecule type" value="Genomic_DNA"/>
</dbReference>
<organism evidence="2">
    <name type="scientific">marine metagenome</name>
    <dbReference type="NCBI Taxonomy" id="408172"/>
    <lineage>
        <taxon>unclassified sequences</taxon>
        <taxon>metagenomes</taxon>
        <taxon>ecological metagenomes</taxon>
    </lineage>
</organism>
<dbReference type="InterPro" id="IPR006140">
    <property type="entry name" value="D-isomer_DH_NAD-bd"/>
</dbReference>
<dbReference type="GO" id="GO:0003713">
    <property type="term" value="F:transcription coactivator activity"/>
    <property type="evidence" value="ECO:0007669"/>
    <property type="project" value="TreeGrafter"/>
</dbReference>
<dbReference type="GO" id="GO:0006357">
    <property type="term" value="P:regulation of transcription by RNA polymerase II"/>
    <property type="evidence" value="ECO:0007669"/>
    <property type="project" value="TreeGrafter"/>
</dbReference>
<dbReference type="GO" id="GO:0140297">
    <property type="term" value="F:DNA-binding transcription factor binding"/>
    <property type="evidence" value="ECO:0007669"/>
    <property type="project" value="TreeGrafter"/>
</dbReference>
<dbReference type="SUPFAM" id="SSF52283">
    <property type="entry name" value="Formate/glycerate dehydrogenase catalytic domain-like"/>
    <property type="match status" value="1"/>
</dbReference>
<protein>
    <recommendedName>
        <fullName evidence="1">D-isomer specific 2-hydroxyacid dehydrogenase NAD-binding domain-containing protein</fullName>
    </recommendedName>
</protein>
<evidence type="ECO:0000259" key="1">
    <source>
        <dbReference type="Pfam" id="PF02826"/>
    </source>
</evidence>
<dbReference type="GO" id="GO:0051287">
    <property type="term" value="F:NAD binding"/>
    <property type="evidence" value="ECO:0007669"/>
    <property type="project" value="InterPro"/>
</dbReference>
<sequence>MKSWNIGITDYVKPPFSIEQTVFGSETNIVELNWDSEVPSDLATIRSLDALLVWHARIDERVAVAAENCQAVVRYGVGIDNLSVGSLEDHGIVVCNTPDYGVEEVADTTLALIMGLHRGVFRYDEEARGYETGWQEHVLGSLRRSRETVVGVVGLGRIGSSVALRLRAFGFQVVGFDPYVSAGHEKVLGCARANSLGDLQERCEIVTLHC</sequence>
<accession>A0A382DB45</accession>
<reference evidence="2" key="1">
    <citation type="submission" date="2018-05" db="EMBL/GenBank/DDBJ databases">
        <authorList>
            <person name="Lanie J.A."/>
            <person name="Ng W.-L."/>
            <person name="Kazmierczak K.M."/>
            <person name="Andrzejewski T.M."/>
            <person name="Davidsen T.M."/>
            <person name="Wayne K.J."/>
            <person name="Tettelin H."/>
            <person name="Glass J.I."/>
            <person name="Rusch D."/>
            <person name="Podicherti R."/>
            <person name="Tsui H.-C.T."/>
            <person name="Winkler M.E."/>
        </authorList>
    </citation>
    <scope>NUCLEOTIDE SEQUENCE</scope>
</reference>
<dbReference type="GO" id="GO:0001221">
    <property type="term" value="F:transcription coregulator binding"/>
    <property type="evidence" value="ECO:0007669"/>
    <property type="project" value="TreeGrafter"/>
</dbReference>
<dbReference type="InterPro" id="IPR029752">
    <property type="entry name" value="D-isomer_DH_CS1"/>
</dbReference>
<dbReference type="PANTHER" id="PTHR46029:SF7">
    <property type="entry name" value="C-TERMINAL-BINDING PROTEIN"/>
    <property type="match status" value="1"/>
</dbReference>
<dbReference type="InterPro" id="IPR051638">
    <property type="entry name" value="CTBP_dehydrogenase"/>
</dbReference>
<dbReference type="AlphaFoldDB" id="A0A382DB45"/>
<dbReference type="Pfam" id="PF02826">
    <property type="entry name" value="2-Hacid_dh_C"/>
    <property type="match status" value="1"/>
</dbReference>
<proteinExistence type="predicted"/>
<dbReference type="GO" id="GO:0005634">
    <property type="term" value="C:nucleus"/>
    <property type="evidence" value="ECO:0007669"/>
    <property type="project" value="TreeGrafter"/>
</dbReference>
<dbReference type="GO" id="GO:0003714">
    <property type="term" value="F:transcription corepressor activity"/>
    <property type="evidence" value="ECO:0007669"/>
    <property type="project" value="TreeGrafter"/>
</dbReference>
<dbReference type="GO" id="GO:0016616">
    <property type="term" value="F:oxidoreductase activity, acting on the CH-OH group of donors, NAD or NADP as acceptor"/>
    <property type="evidence" value="ECO:0007669"/>
    <property type="project" value="InterPro"/>
</dbReference>
<dbReference type="PANTHER" id="PTHR46029">
    <property type="entry name" value="C-TERMINAL-BINDING PROTEIN"/>
    <property type="match status" value="1"/>
</dbReference>
<dbReference type="PROSITE" id="PS00065">
    <property type="entry name" value="D_2_HYDROXYACID_DH_1"/>
    <property type="match status" value="1"/>
</dbReference>